<evidence type="ECO:0000313" key="2">
    <source>
        <dbReference type="Proteomes" id="UP001208570"/>
    </source>
</evidence>
<dbReference type="Proteomes" id="UP001208570">
    <property type="component" value="Unassembled WGS sequence"/>
</dbReference>
<sequence length="86" mass="10141">LQYLYFVPDINTRYYRIYGDKTPFVQNNYHTEKDISCFKNMFASASLLPNNRLINNNKSTGQQLIIRNTTQHPAWIHQIIFSLISS</sequence>
<keyword evidence="2" id="KW-1185">Reference proteome</keyword>
<protein>
    <submittedName>
        <fullName evidence="1">Uncharacterized protein</fullName>
    </submittedName>
</protein>
<comment type="caution">
    <text evidence="1">The sequence shown here is derived from an EMBL/GenBank/DDBJ whole genome shotgun (WGS) entry which is preliminary data.</text>
</comment>
<feature type="non-terminal residue" evidence="1">
    <location>
        <position position="1"/>
    </location>
</feature>
<dbReference type="AlphaFoldDB" id="A0AAD9JMM4"/>
<proteinExistence type="predicted"/>
<evidence type="ECO:0000313" key="1">
    <source>
        <dbReference type="EMBL" id="KAK2155526.1"/>
    </source>
</evidence>
<gene>
    <name evidence="1" type="ORF">LSH36_237g01043</name>
</gene>
<accession>A0AAD9JMM4</accession>
<reference evidence="1" key="1">
    <citation type="journal article" date="2023" name="Mol. Biol. Evol.">
        <title>Third-Generation Sequencing Reveals the Adaptive Role of the Epigenome in Three Deep-Sea Polychaetes.</title>
        <authorList>
            <person name="Perez M."/>
            <person name="Aroh O."/>
            <person name="Sun Y."/>
            <person name="Lan Y."/>
            <person name="Juniper S.K."/>
            <person name="Young C.R."/>
            <person name="Angers B."/>
            <person name="Qian P.Y."/>
        </authorList>
    </citation>
    <scope>NUCLEOTIDE SEQUENCE</scope>
    <source>
        <strain evidence="1">P08H-3</strain>
    </source>
</reference>
<name>A0AAD9JMM4_9ANNE</name>
<dbReference type="EMBL" id="JAODUP010000237">
    <property type="protein sequence ID" value="KAK2155526.1"/>
    <property type="molecule type" value="Genomic_DNA"/>
</dbReference>
<organism evidence="1 2">
    <name type="scientific">Paralvinella palmiformis</name>
    <dbReference type="NCBI Taxonomy" id="53620"/>
    <lineage>
        <taxon>Eukaryota</taxon>
        <taxon>Metazoa</taxon>
        <taxon>Spiralia</taxon>
        <taxon>Lophotrochozoa</taxon>
        <taxon>Annelida</taxon>
        <taxon>Polychaeta</taxon>
        <taxon>Sedentaria</taxon>
        <taxon>Canalipalpata</taxon>
        <taxon>Terebellida</taxon>
        <taxon>Terebelliformia</taxon>
        <taxon>Alvinellidae</taxon>
        <taxon>Paralvinella</taxon>
    </lineage>
</organism>